<evidence type="ECO:0000313" key="2">
    <source>
        <dbReference type="Proteomes" id="UP000198683"/>
    </source>
</evidence>
<keyword evidence="2" id="KW-1185">Reference proteome</keyword>
<reference evidence="1 2" key="1">
    <citation type="submission" date="2016-10" db="EMBL/GenBank/DDBJ databases">
        <authorList>
            <person name="de Groot N.N."/>
        </authorList>
    </citation>
    <scope>NUCLEOTIDE SEQUENCE [LARGE SCALE GENOMIC DNA]</scope>
    <source>
        <strain evidence="1 2">CGMCC 4.5681</strain>
    </source>
</reference>
<gene>
    <name evidence="1" type="ORF">SAMN05421874_12346</name>
</gene>
<protein>
    <submittedName>
        <fullName evidence="1">Uncharacterized protein</fullName>
    </submittedName>
</protein>
<dbReference type="EMBL" id="FNFB01000023">
    <property type="protein sequence ID" value="SDL52523.1"/>
    <property type="molecule type" value="Genomic_DNA"/>
</dbReference>
<organism evidence="1 2">
    <name type="scientific">Nonomuraea maritima</name>
    <dbReference type="NCBI Taxonomy" id="683260"/>
    <lineage>
        <taxon>Bacteria</taxon>
        <taxon>Bacillati</taxon>
        <taxon>Actinomycetota</taxon>
        <taxon>Actinomycetes</taxon>
        <taxon>Streptosporangiales</taxon>
        <taxon>Streptosporangiaceae</taxon>
        <taxon>Nonomuraea</taxon>
    </lineage>
</organism>
<dbReference type="Proteomes" id="UP000198683">
    <property type="component" value="Unassembled WGS sequence"/>
</dbReference>
<dbReference type="AlphaFoldDB" id="A0A1G9KSM5"/>
<name>A0A1G9KSM5_9ACTN</name>
<accession>A0A1G9KSM5</accession>
<sequence length="80" mass="8437">MLEAAPDILGRLDEDVAGAMLDVLRGEVVEFVTRAEVTEVRDGLSQTACINSMATPAMVSGHCPSSIRVGGPMSAVSRQY</sequence>
<evidence type="ECO:0000313" key="1">
    <source>
        <dbReference type="EMBL" id="SDL52523.1"/>
    </source>
</evidence>
<proteinExistence type="predicted"/>